<evidence type="ECO:0000313" key="10">
    <source>
        <dbReference type="Proteomes" id="UP000199040"/>
    </source>
</evidence>
<gene>
    <name evidence="9" type="ORF">SAMN04487959_10256</name>
</gene>
<evidence type="ECO:0000256" key="6">
    <source>
        <dbReference type="PROSITE-ProRule" id="PRU00433"/>
    </source>
</evidence>
<dbReference type="Gene3D" id="1.10.760.10">
    <property type="entry name" value="Cytochrome c-like domain"/>
    <property type="match status" value="3"/>
</dbReference>
<sequence>MRVEPTRALLYRLTTLPHRVIRYMVGHGKALLLSLAMLGGVLAGGGFLVVWLGLVPISASSGHWPVTRWFLHFAMRNAVETQAMGIKAPALDDPALVLKGAGHYATGCAPCHGAPGERQSLIVQQMTPKPPFLPPRIHEWTHEQLFWIVKHGVKFTAMPAWVSLQREDEIWAMVAFLRELPTLSPENYERLAYGERADTGIAKETTPDHLRALSDPLGPTLANCDRCHGSDGLGRGTGAFPKLAGQSETYLRASLRAYADGERNSGIMEPIAAGIDEATMQALAEHYASQYAIADQPADTQRPNIDGPVATDFDPAAITRGRAIAQRGIPEQGVPSCTDCHGPRREPHNPYYPKLAGQYTDYLVLQLSLFKSGKRGGTAYAHIMHSAAKGLSEEQIHDVALYYASLKQESRYPSIRLKRGEEPISSSIEISSIYRDRLIR</sequence>
<evidence type="ECO:0000256" key="3">
    <source>
        <dbReference type="ARBA" id="ARBA00022723"/>
    </source>
</evidence>
<proteinExistence type="predicted"/>
<dbReference type="GO" id="GO:0009055">
    <property type="term" value="F:electron transfer activity"/>
    <property type="evidence" value="ECO:0007669"/>
    <property type="project" value="InterPro"/>
</dbReference>
<dbReference type="GO" id="GO:0020037">
    <property type="term" value="F:heme binding"/>
    <property type="evidence" value="ECO:0007669"/>
    <property type="project" value="InterPro"/>
</dbReference>
<keyword evidence="7" id="KW-0472">Membrane</keyword>
<feature type="domain" description="Cytochrome c" evidence="8">
    <location>
        <begin position="316"/>
        <end position="407"/>
    </location>
</feature>
<evidence type="ECO:0000256" key="4">
    <source>
        <dbReference type="ARBA" id="ARBA00022982"/>
    </source>
</evidence>
<evidence type="ECO:0000256" key="7">
    <source>
        <dbReference type="SAM" id="Phobius"/>
    </source>
</evidence>
<dbReference type="PANTHER" id="PTHR33751">
    <property type="entry name" value="CBB3-TYPE CYTOCHROME C OXIDASE SUBUNIT FIXP"/>
    <property type="match status" value="1"/>
</dbReference>
<keyword evidence="2 6" id="KW-0349">Heme</keyword>
<accession>A0A1I2YNX5</accession>
<dbReference type="InterPro" id="IPR050597">
    <property type="entry name" value="Cytochrome_c_Oxidase_Subunit"/>
</dbReference>
<dbReference type="Proteomes" id="UP000199040">
    <property type="component" value="Unassembled WGS sequence"/>
</dbReference>
<dbReference type="EMBL" id="FOPY01000002">
    <property type="protein sequence ID" value="SFH27384.1"/>
    <property type="molecule type" value="Genomic_DNA"/>
</dbReference>
<name>A0A1I2YNX5_9GAMM</name>
<evidence type="ECO:0000313" key="9">
    <source>
        <dbReference type="EMBL" id="SFH27384.1"/>
    </source>
</evidence>
<dbReference type="GO" id="GO:0046872">
    <property type="term" value="F:metal ion binding"/>
    <property type="evidence" value="ECO:0007669"/>
    <property type="project" value="UniProtKB-KW"/>
</dbReference>
<dbReference type="AlphaFoldDB" id="A0A1I2YNX5"/>
<dbReference type="Pfam" id="PF13442">
    <property type="entry name" value="Cytochrome_CBB3"/>
    <property type="match status" value="1"/>
</dbReference>
<keyword evidence="4" id="KW-0249">Electron transport</keyword>
<protein>
    <submittedName>
        <fullName evidence="9">Cytochrome c553</fullName>
    </submittedName>
</protein>
<evidence type="ECO:0000259" key="8">
    <source>
        <dbReference type="PROSITE" id="PS51007"/>
    </source>
</evidence>
<feature type="domain" description="Cytochrome c" evidence="8">
    <location>
        <begin position="95"/>
        <end position="181"/>
    </location>
</feature>
<feature type="domain" description="Cytochrome c" evidence="8">
    <location>
        <begin position="197"/>
        <end position="291"/>
    </location>
</feature>
<keyword evidence="7" id="KW-0812">Transmembrane</keyword>
<keyword evidence="5 6" id="KW-0408">Iron</keyword>
<dbReference type="PANTHER" id="PTHR33751:SF9">
    <property type="entry name" value="CYTOCHROME C4"/>
    <property type="match status" value="1"/>
</dbReference>
<keyword evidence="1" id="KW-0813">Transport</keyword>
<dbReference type="InterPro" id="IPR009056">
    <property type="entry name" value="Cyt_c-like_dom"/>
</dbReference>
<evidence type="ECO:0000256" key="5">
    <source>
        <dbReference type="ARBA" id="ARBA00023004"/>
    </source>
</evidence>
<dbReference type="PROSITE" id="PS51007">
    <property type="entry name" value="CYTC"/>
    <property type="match status" value="3"/>
</dbReference>
<keyword evidence="10" id="KW-1185">Reference proteome</keyword>
<evidence type="ECO:0000256" key="1">
    <source>
        <dbReference type="ARBA" id="ARBA00022448"/>
    </source>
</evidence>
<dbReference type="InterPro" id="IPR036909">
    <property type="entry name" value="Cyt_c-like_dom_sf"/>
</dbReference>
<feature type="transmembrane region" description="Helical" evidence="7">
    <location>
        <begin position="30"/>
        <end position="54"/>
    </location>
</feature>
<reference evidence="9 10" key="1">
    <citation type="submission" date="2016-10" db="EMBL/GenBank/DDBJ databases">
        <authorList>
            <person name="de Groot N.N."/>
        </authorList>
    </citation>
    <scope>NUCLEOTIDE SEQUENCE [LARGE SCALE GENOMIC DNA]</scope>
    <source>
        <strain evidence="9 10">CGMCC 1.6848</strain>
    </source>
</reference>
<dbReference type="STRING" id="442341.SAMN04487959_10256"/>
<evidence type="ECO:0000256" key="2">
    <source>
        <dbReference type="ARBA" id="ARBA00022617"/>
    </source>
</evidence>
<keyword evidence="3 6" id="KW-0479">Metal-binding</keyword>
<organism evidence="9 10">
    <name type="scientific">Modicisalibacter xianhensis</name>
    <dbReference type="NCBI Taxonomy" id="442341"/>
    <lineage>
        <taxon>Bacteria</taxon>
        <taxon>Pseudomonadati</taxon>
        <taxon>Pseudomonadota</taxon>
        <taxon>Gammaproteobacteria</taxon>
        <taxon>Oceanospirillales</taxon>
        <taxon>Halomonadaceae</taxon>
        <taxon>Modicisalibacter</taxon>
    </lineage>
</organism>
<keyword evidence="7" id="KW-1133">Transmembrane helix</keyword>
<dbReference type="Pfam" id="PF00034">
    <property type="entry name" value="Cytochrom_C"/>
    <property type="match status" value="2"/>
</dbReference>
<dbReference type="SUPFAM" id="SSF46626">
    <property type="entry name" value="Cytochrome c"/>
    <property type="match status" value="3"/>
</dbReference>
<dbReference type="RefSeq" id="WP_218155347.1">
    <property type="nucleotide sequence ID" value="NZ_FOPY01000002.1"/>
</dbReference>